<dbReference type="InterPro" id="IPR036401">
    <property type="entry name" value="Ribosomal_eS17_sf"/>
</dbReference>
<evidence type="ECO:0000313" key="5">
    <source>
        <dbReference type="Proteomes" id="UP000317650"/>
    </source>
</evidence>
<dbReference type="GO" id="GO:0006412">
    <property type="term" value="P:translation"/>
    <property type="evidence" value="ECO:0007669"/>
    <property type="project" value="InterPro"/>
</dbReference>
<keyword evidence="3" id="KW-0687">Ribonucleoprotein</keyword>
<name>A0A4S8JUF5_MUSBA</name>
<comment type="caution">
    <text evidence="4">The sequence shown here is derived from an EMBL/GenBank/DDBJ whole genome shotgun (WGS) entry which is preliminary data.</text>
</comment>
<dbReference type="PANTHER" id="PTHR10732">
    <property type="entry name" value="40S RIBOSOMAL PROTEIN S17"/>
    <property type="match status" value="1"/>
</dbReference>
<evidence type="ECO:0000256" key="1">
    <source>
        <dbReference type="ARBA" id="ARBA00010444"/>
    </source>
</evidence>
<dbReference type="GO" id="GO:1990904">
    <property type="term" value="C:ribonucleoprotein complex"/>
    <property type="evidence" value="ECO:0007669"/>
    <property type="project" value="UniProtKB-KW"/>
</dbReference>
<dbReference type="Pfam" id="PF00833">
    <property type="entry name" value="Ribosomal_S17e"/>
    <property type="match status" value="1"/>
</dbReference>
<reference evidence="4 5" key="1">
    <citation type="journal article" date="2019" name="Nat. Plants">
        <title>Genome sequencing of Musa balbisiana reveals subgenome evolution and function divergence in polyploid bananas.</title>
        <authorList>
            <person name="Yao X."/>
        </authorList>
    </citation>
    <scope>NUCLEOTIDE SEQUENCE [LARGE SCALE GENOMIC DNA]</scope>
    <source>
        <strain evidence="5">cv. DH-PKW</strain>
        <tissue evidence="4">Leaves</tissue>
    </source>
</reference>
<organism evidence="4 5">
    <name type="scientific">Musa balbisiana</name>
    <name type="common">Banana</name>
    <dbReference type="NCBI Taxonomy" id="52838"/>
    <lineage>
        <taxon>Eukaryota</taxon>
        <taxon>Viridiplantae</taxon>
        <taxon>Streptophyta</taxon>
        <taxon>Embryophyta</taxon>
        <taxon>Tracheophyta</taxon>
        <taxon>Spermatophyta</taxon>
        <taxon>Magnoliopsida</taxon>
        <taxon>Liliopsida</taxon>
        <taxon>Zingiberales</taxon>
        <taxon>Musaceae</taxon>
        <taxon>Musa</taxon>
    </lineage>
</organism>
<dbReference type="GO" id="GO:0003735">
    <property type="term" value="F:structural constituent of ribosome"/>
    <property type="evidence" value="ECO:0007669"/>
    <property type="project" value="InterPro"/>
</dbReference>
<protein>
    <submittedName>
        <fullName evidence="4">Uncharacterized protein</fullName>
    </submittedName>
</protein>
<keyword evidence="2" id="KW-0689">Ribosomal protein</keyword>
<sequence length="112" mass="13202">MMMGRDWTKTVKKSLRQEIQRYYSRATLDFYINKKILEERERRMDFVPDESPIKVEHIVVNKETFYMLASLTMADLPGVDSRLVPPPRPFPPLGELAFPVSARLQSPYWRAI</sequence>
<evidence type="ECO:0000313" key="4">
    <source>
        <dbReference type="EMBL" id="THU65824.1"/>
    </source>
</evidence>
<dbReference type="InterPro" id="IPR001210">
    <property type="entry name" value="Ribosomal_eS17"/>
</dbReference>
<dbReference type="SUPFAM" id="SSF116820">
    <property type="entry name" value="Rps17e-like"/>
    <property type="match status" value="1"/>
</dbReference>
<proteinExistence type="inferred from homology"/>
<dbReference type="Proteomes" id="UP000317650">
    <property type="component" value="Chromosome 5"/>
</dbReference>
<dbReference type="EMBL" id="PYDT01000003">
    <property type="protein sequence ID" value="THU65824.1"/>
    <property type="molecule type" value="Genomic_DNA"/>
</dbReference>
<dbReference type="PANTHER" id="PTHR10732:SF0">
    <property type="entry name" value="40S RIBOSOMAL PROTEIN S17"/>
    <property type="match status" value="1"/>
</dbReference>
<dbReference type="Gene3D" id="1.10.60.20">
    <property type="entry name" value="Ribosomal protein S17e-like"/>
    <property type="match status" value="1"/>
</dbReference>
<accession>A0A4S8JUF5</accession>
<evidence type="ECO:0000256" key="3">
    <source>
        <dbReference type="ARBA" id="ARBA00023274"/>
    </source>
</evidence>
<dbReference type="GO" id="GO:0005840">
    <property type="term" value="C:ribosome"/>
    <property type="evidence" value="ECO:0007669"/>
    <property type="project" value="UniProtKB-KW"/>
</dbReference>
<dbReference type="AlphaFoldDB" id="A0A4S8JUF5"/>
<gene>
    <name evidence="4" type="ORF">C4D60_Mb05t07720</name>
</gene>
<evidence type="ECO:0000256" key="2">
    <source>
        <dbReference type="ARBA" id="ARBA00022980"/>
    </source>
</evidence>
<dbReference type="STRING" id="52838.A0A4S8JUF5"/>
<comment type="similarity">
    <text evidence="1">Belongs to the eukaryotic ribosomal protein eS17 family.</text>
</comment>
<keyword evidence="5" id="KW-1185">Reference proteome</keyword>